<accession>A0A2M6W059</accession>
<dbReference type="PANTHER" id="PTHR11361">
    <property type="entry name" value="DNA MISMATCH REPAIR PROTEIN MUTS FAMILY MEMBER"/>
    <property type="match status" value="1"/>
</dbReference>
<feature type="domain" description="DNA mismatch repair proteins mutS family" evidence="4">
    <location>
        <begin position="48"/>
        <end position="238"/>
    </location>
</feature>
<proteinExistence type="predicted"/>
<evidence type="ECO:0000256" key="2">
    <source>
        <dbReference type="ARBA" id="ARBA00022840"/>
    </source>
</evidence>
<dbReference type="SMART" id="SM00534">
    <property type="entry name" value="MUTSac"/>
    <property type="match status" value="1"/>
</dbReference>
<dbReference type="Gene3D" id="3.40.50.300">
    <property type="entry name" value="P-loop containing nucleotide triphosphate hydrolases"/>
    <property type="match status" value="1"/>
</dbReference>
<dbReference type="PANTHER" id="PTHR11361:SF34">
    <property type="entry name" value="DNA MISMATCH REPAIR PROTEIN MSH1, MITOCHONDRIAL"/>
    <property type="match status" value="1"/>
</dbReference>
<dbReference type="InterPro" id="IPR000432">
    <property type="entry name" value="DNA_mismatch_repair_MutS_C"/>
</dbReference>
<dbReference type="Proteomes" id="UP000229362">
    <property type="component" value="Unassembled WGS sequence"/>
</dbReference>
<evidence type="ECO:0000256" key="1">
    <source>
        <dbReference type="ARBA" id="ARBA00022741"/>
    </source>
</evidence>
<dbReference type="GO" id="GO:0005524">
    <property type="term" value="F:ATP binding"/>
    <property type="evidence" value="ECO:0007669"/>
    <property type="project" value="UniProtKB-KW"/>
</dbReference>
<name>A0A2M6W059_9BACT</name>
<dbReference type="InterPro" id="IPR045076">
    <property type="entry name" value="MutS"/>
</dbReference>
<feature type="non-terminal residue" evidence="5">
    <location>
        <position position="1"/>
    </location>
</feature>
<keyword evidence="2" id="KW-0067">ATP-binding</keyword>
<dbReference type="GO" id="GO:0140664">
    <property type="term" value="F:ATP-dependent DNA damage sensor activity"/>
    <property type="evidence" value="ECO:0007669"/>
    <property type="project" value="InterPro"/>
</dbReference>
<dbReference type="GO" id="GO:0030983">
    <property type="term" value="F:mismatched DNA binding"/>
    <property type="evidence" value="ECO:0007669"/>
    <property type="project" value="InterPro"/>
</dbReference>
<dbReference type="InterPro" id="IPR003615">
    <property type="entry name" value="HNH_nuc"/>
</dbReference>
<reference evidence="6" key="1">
    <citation type="submission" date="2017-09" db="EMBL/GenBank/DDBJ databases">
        <title>Depth-based differentiation of microbial function through sediment-hosted aquifers and enrichment of novel symbionts in the deep terrestrial subsurface.</title>
        <authorList>
            <person name="Probst A.J."/>
            <person name="Ladd B."/>
            <person name="Jarett J.K."/>
            <person name="Geller-Mcgrath D.E."/>
            <person name="Sieber C.M.K."/>
            <person name="Emerson J.B."/>
            <person name="Anantharaman K."/>
            <person name="Thomas B.C."/>
            <person name="Malmstrom R."/>
            <person name="Stieglmeier M."/>
            <person name="Klingl A."/>
            <person name="Woyke T."/>
            <person name="Ryan C.M."/>
            <person name="Banfield J.F."/>
        </authorList>
    </citation>
    <scope>NUCLEOTIDE SEQUENCE [LARGE SCALE GENOMIC DNA]</scope>
</reference>
<keyword evidence="3" id="KW-0238">DNA-binding</keyword>
<dbReference type="SUPFAM" id="SSF52540">
    <property type="entry name" value="P-loop containing nucleoside triphosphate hydrolases"/>
    <property type="match status" value="1"/>
</dbReference>
<dbReference type="Pfam" id="PF00488">
    <property type="entry name" value="MutS_V"/>
    <property type="match status" value="1"/>
</dbReference>
<evidence type="ECO:0000313" key="5">
    <source>
        <dbReference type="EMBL" id="PIT86135.1"/>
    </source>
</evidence>
<evidence type="ECO:0000259" key="4">
    <source>
        <dbReference type="SMART" id="SM00534"/>
    </source>
</evidence>
<sequence length="339" mass="37973">TGLRHPLVEAREENGIYVPNDIVCGAKKMISASHKNHVIYTDAPDTDIRGILLYGINSSGKSSLMKSIGVAVVLAQAGFFVPATQMRFTLFKELFTRIVSKDNFEKGLSSFAVEMMEVKNIFNRASKRSLILGDEISHGTETLSAIAIVSATITRLTEIGALFLFTTHLHQLNTLPLLQSTQHIARVHLAVRYDDATDTLIFDRTLQAGSGSSIYGLEFAQSLHMDETFLQEAMRIRKELANDFDTLERLTKKEQSKYHPDLYLSTCAICEDHVEDTHHIKPQHAANADGYIDHIPKNHKYNLLPICKTCHQAIHDGTLDVTGFEMTNKGLQLSYRKKM</sequence>
<dbReference type="CDD" id="cd00085">
    <property type="entry name" value="HNHc"/>
    <property type="match status" value="1"/>
</dbReference>
<protein>
    <submittedName>
        <fullName evidence="5">DNA mismatch repair protein</fullName>
    </submittedName>
</protein>
<organism evidence="5 6">
    <name type="scientific">Candidatus Magasanikbacteria bacterium CG10_big_fil_rev_8_21_14_0_10_43_6</name>
    <dbReference type="NCBI Taxonomy" id="1974650"/>
    <lineage>
        <taxon>Bacteria</taxon>
        <taxon>Candidatus Magasanikiibacteriota</taxon>
    </lineage>
</organism>
<evidence type="ECO:0000256" key="3">
    <source>
        <dbReference type="ARBA" id="ARBA00023125"/>
    </source>
</evidence>
<dbReference type="AlphaFoldDB" id="A0A2M6W059"/>
<dbReference type="EMBL" id="PFBZ01000204">
    <property type="protein sequence ID" value="PIT86135.1"/>
    <property type="molecule type" value="Genomic_DNA"/>
</dbReference>
<dbReference type="InterPro" id="IPR027417">
    <property type="entry name" value="P-loop_NTPase"/>
</dbReference>
<evidence type="ECO:0000313" key="6">
    <source>
        <dbReference type="Proteomes" id="UP000229362"/>
    </source>
</evidence>
<gene>
    <name evidence="5" type="ORF">COU33_04825</name>
</gene>
<dbReference type="GO" id="GO:0006298">
    <property type="term" value="P:mismatch repair"/>
    <property type="evidence" value="ECO:0007669"/>
    <property type="project" value="InterPro"/>
</dbReference>
<keyword evidence="1" id="KW-0547">Nucleotide-binding</keyword>
<comment type="caution">
    <text evidence="5">The sequence shown here is derived from an EMBL/GenBank/DDBJ whole genome shotgun (WGS) entry which is preliminary data.</text>
</comment>